<dbReference type="PANTHER" id="PTHR30068">
    <property type="entry name" value="URONATE ISOMERASE"/>
    <property type="match status" value="1"/>
</dbReference>
<gene>
    <name evidence="2" type="ORF">DFR27_1803</name>
</gene>
<accession>A0A3M0A2Z5</accession>
<reference evidence="2 3" key="1">
    <citation type="submission" date="2018-10" db="EMBL/GenBank/DDBJ databases">
        <title>Genomic Encyclopedia of Type Strains, Phase IV (KMG-IV): sequencing the most valuable type-strain genomes for metagenomic binning, comparative biology and taxonomic classification.</title>
        <authorList>
            <person name="Goeker M."/>
        </authorList>
    </citation>
    <scope>NUCLEOTIDE SEQUENCE [LARGE SCALE GENOMIC DNA]</scope>
    <source>
        <strain evidence="2 3">DSM 25080</strain>
    </source>
</reference>
<dbReference type="AlphaFoldDB" id="A0A3M0A2Z5"/>
<dbReference type="GO" id="GO:0019698">
    <property type="term" value="P:D-galacturonate catabolic process"/>
    <property type="evidence" value="ECO:0007669"/>
    <property type="project" value="TreeGrafter"/>
</dbReference>
<dbReference type="SUPFAM" id="SSF69593">
    <property type="entry name" value="Glycerol-3-phosphate (1)-acyltransferase"/>
    <property type="match status" value="1"/>
</dbReference>
<dbReference type="GO" id="GO:0042840">
    <property type="term" value="P:D-glucuronate catabolic process"/>
    <property type="evidence" value="ECO:0007669"/>
    <property type="project" value="TreeGrafter"/>
</dbReference>
<evidence type="ECO:0000313" key="3">
    <source>
        <dbReference type="Proteomes" id="UP000267187"/>
    </source>
</evidence>
<name>A0A3M0A2Z5_9GAMM</name>
<dbReference type="InterPro" id="IPR002123">
    <property type="entry name" value="Plipid/glycerol_acylTrfase"/>
</dbReference>
<keyword evidence="2" id="KW-0012">Acyltransferase</keyword>
<dbReference type="GO" id="GO:0016746">
    <property type="term" value="F:acyltransferase activity"/>
    <property type="evidence" value="ECO:0007669"/>
    <property type="project" value="UniProtKB-KW"/>
</dbReference>
<organism evidence="2 3">
    <name type="scientific">Umboniibacter marinipuniceus</name>
    <dbReference type="NCBI Taxonomy" id="569599"/>
    <lineage>
        <taxon>Bacteria</taxon>
        <taxon>Pseudomonadati</taxon>
        <taxon>Pseudomonadota</taxon>
        <taxon>Gammaproteobacteria</taxon>
        <taxon>Cellvibrionales</taxon>
        <taxon>Cellvibrionaceae</taxon>
        <taxon>Umboniibacter</taxon>
    </lineage>
</organism>
<proteinExistence type="predicted"/>
<feature type="domain" description="Phospholipid/glycerol acyltransferase" evidence="1">
    <location>
        <begin position="90"/>
        <end position="161"/>
    </location>
</feature>
<dbReference type="Pfam" id="PF01553">
    <property type="entry name" value="Acyltransferase"/>
    <property type="match status" value="1"/>
</dbReference>
<evidence type="ECO:0000313" key="2">
    <source>
        <dbReference type="EMBL" id="RMA79363.1"/>
    </source>
</evidence>
<dbReference type="EMBL" id="REFJ01000004">
    <property type="protein sequence ID" value="RMA79363.1"/>
    <property type="molecule type" value="Genomic_DNA"/>
</dbReference>
<keyword evidence="3" id="KW-1185">Reference proteome</keyword>
<evidence type="ECO:0000259" key="1">
    <source>
        <dbReference type="Pfam" id="PF01553"/>
    </source>
</evidence>
<keyword evidence="2" id="KW-0808">Transferase</keyword>
<dbReference type="Proteomes" id="UP000267187">
    <property type="component" value="Unassembled WGS sequence"/>
</dbReference>
<dbReference type="OrthoDB" id="1078132at2"/>
<sequence>MANFDDIRPFNDGEVQPTLQKLIRDPELLATFSQYKFSNWPKFLRQSLGSKLVSIGLRRHVNKLQTVRDFQEDVEQYMNKMIRETITDLSVEGVENIPKGACLFISNHRDIAMDPALINWSIFQHGRDTVRIAIGDNLLSKPWTSDVMRLNKSFIVQRSITAPRKLFAAFKKLSAYIGHSVTVDQHDVWIAQREGRAKDGVDITEPAIIKMFAMSKAKDESLAAYLNTLNIVPVSLSYEYDPCDVAKARELTLKATTGHYEKGEHEDIQTIGAGITGFKGRVSVAFGKPLNQLNDETTADELAAMIDESILAQYEIRPANILALQKLDPEREIDATAFNVSAQDIAQQQAVFEQRLADCDEAYHAQLLSAYAAPLKRKLALATKKES</sequence>
<comment type="caution">
    <text evidence="2">The sequence shown here is derived from an EMBL/GenBank/DDBJ whole genome shotgun (WGS) entry which is preliminary data.</text>
</comment>
<dbReference type="RefSeq" id="WP_121877122.1">
    <property type="nucleotide sequence ID" value="NZ_REFJ01000004.1"/>
</dbReference>
<protein>
    <submittedName>
        <fullName evidence="2">Acyltransferase-like protein</fullName>
    </submittedName>
</protein>
<dbReference type="PANTHER" id="PTHR30068:SF3">
    <property type="entry name" value="PHOSPHOLIPID_GLYCEROL ACYLTRANSFERASE DOMAIN-CONTAINING PROTEIN"/>
    <property type="match status" value="1"/>
</dbReference>